<dbReference type="InterPro" id="IPR011858">
    <property type="entry name" value="His6/HISN3"/>
</dbReference>
<organism evidence="7 8">
    <name type="scientific">Rubripirellula amarantea</name>
    <dbReference type="NCBI Taxonomy" id="2527999"/>
    <lineage>
        <taxon>Bacteria</taxon>
        <taxon>Pseudomonadati</taxon>
        <taxon>Planctomycetota</taxon>
        <taxon>Planctomycetia</taxon>
        <taxon>Pirellulales</taxon>
        <taxon>Pirellulaceae</taxon>
        <taxon>Rubripirellula</taxon>
    </lineage>
</organism>
<dbReference type="Pfam" id="PF00977">
    <property type="entry name" value="His_biosynth"/>
    <property type="match status" value="1"/>
</dbReference>
<evidence type="ECO:0000256" key="3">
    <source>
        <dbReference type="ARBA" id="ARBA00023102"/>
    </source>
</evidence>
<dbReference type="InterPro" id="IPR044524">
    <property type="entry name" value="Isoase_HisA-like"/>
</dbReference>
<gene>
    <name evidence="7" type="ORF">Pla22_19170</name>
</gene>
<accession>A0A5C5WWF7</accession>
<dbReference type="Gene3D" id="3.20.20.70">
    <property type="entry name" value="Aldolase class I"/>
    <property type="match status" value="1"/>
</dbReference>
<dbReference type="AlphaFoldDB" id="A0A5C5WWF7"/>
<dbReference type="CDD" id="cd04723">
    <property type="entry name" value="HisA_HisF"/>
    <property type="match status" value="1"/>
</dbReference>
<dbReference type="OrthoDB" id="9807749at2"/>
<dbReference type="PANTHER" id="PTHR43090">
    <property type="entry name" value="1-(5-PHOSPHORIBOSYL)-5-[(5-PHOSPHORIBOSYLAMINO)METHYLIDENEAMINO] IMIDAZOLE-4-CARBOXAMIDE ISOMERASE"/>
    <property type="match status" value="1"/>
</dbReference>
<dbReference type="EMBL" id="SJPI01000001">
    <property type="protein sequence ID" value="TWT54275.1"/>
    <property type="molecule type" value="Genomic_DNA"/>
</dbReference>
<proteinExistence type="inferred from homology"/>
<sequence>MTFFRPCIDLHDGQVKQIVGGTLRDDNQHLVENHVAKQPPEWFARKYCLDQLTGGHVIKLGPGNEEAAKAALSAYPDGLQIGGGITCENAASWIDAGASHVIVTSWLFSDTGKLEYDRLASLVAAVGKQRVVIDLSCRRTSDDDDHPSWHVAMNRWQTITELAITYENLNQLSDFADEFLIHAADVEGLCGGVDEKLVELLGGWAGLPMTYAGGVASLEDIEFIDRVSGSKLDVTVGSALDLFGGTGVTYEELLRWNQRTKNPI</sequence>
<evidence type="ECO:0000313" key="8">
    <source>
        <dbReference type="Proteomes" id="UP000316598"/>
    </source>
</evidence>
<dbReference type="GO" id="GO:0005737">
    <property type="term" value="C:cytoplasm"/>
    <property type="evidence" value="ECO:0007669"/>
    <property type="project" value="TreeGrafter"/>
</dbReference>
<keyword evidence="3 6" id="KW-0368">Histidine biosynthesis</keyword>
<keyword evidence="8" id="KW-1185">Reference proteome</keyword>
<comment type="similarity">
    <text evidence="1 6">Belongs to the HisA/HisF family.</text>
</comment>
<evidence type="ECO:0000256" key="5">
    <source>
        <dbReference type="ARBA" id="ARBA00029440"/>
    </source>
</evidence>
<dbReference type="PANTHER" id="PTHR43090:SF2">
    <property type="entry name" value="1-(5-PHOSPHORIBOSYL)-5-[(5-PHOSPHORIBOSYLAMINO)METHYLIDENEAMINO] IMIDAZOLE-4-CARBOXAMIDE ISOMERASE"/>
    <property type="match status" value="1"/>
</dbReference>
<evidence type="ECO:0000256" key="4">
    <source>
        <dbReference type="ARBA" id="ARBA00023235"/>
    </source>
</evidence>
<evidence type="ECO:0000256" key="6">
    <source>
        <dbReference type="RuleBase" id="RU003657"/>
    </source>
</evidence>
<name>A0A5C5WWF7_9BACT</name>
<dbReference type="NCBIfam" id="TIGR02129">
    <property type="entry name" value="hisA_euk"/>
    <property type="match status" value="1"/>
</dbReference>
<dbReference type="InterPro" id="IPR011060">
    <property type="entry name" value="RibuloseP-bd_barrel"/>
</dbReference>
<evidence type="ECO:0000256" key="1">
    <source>
        <dbReference type="ARBA" id="ARBA00009667"/>
    </source>
</evidence>
<dbReference type="GO" id="GO:0000162">
    <property type="term" value="P:L-tryptophan biosynthetic process"/>
    <property type="evidence" value="ECO:0007669"/>
    <property type="project" value="TreeGrafter"/>
</dbReference>
<dbReference type="Proteomes" id="UP000316598">
    <property type="component" value="Unassembled WGS sequence"/>
</dbReference>
<dbReference type="GO" id="GO:0003949">
    <property type="term" value="F:1-(5-phosphoribosyl)-5-[(5-phosphoribosylamino)methylideneamino]imidazole-4-carboxamide isomerase activity"/>
    <property type="evidence" value="ECO:0007669"/>
    <property type="project" value="InterPro"/>
</dbReference>
<comment type="caution">
    <text evidence="7">The sequence shown here is derived from an EMBL/GenBank/DDBJ whole genome shotgun (WGS) entry which is preliminary data.</text>
</comment>
<keyword evidence="4 7" id="KW-0413">Isomerase</keyword>
<evidence type="ECO:0000313" key="7">
    <source>
        <dbReference type="EMBL" id="TWT54275.1"/>
    </source>
</evidence>
<protein>
    <submittedName>
        <fullName evidence="7">1-(5-phosphoribosyl)-5-[(5-phosphoribosylamino)methylideneamino] imidazole-4-carboxamide isomerase</fullName>
    </submittedName>
</protein>
<reference evidence="7 8" key="1">
    <citation type="submission" date="2019-02" db="EMBL/GenBank/DDBJ databases">
        <title>Deep-cultivation of Planctomycetes and their phenomic and genomic characterization uncovers novel biology.</title>
        <authorList>
            <person name="Wiegand S."/>
            <person name="Jogler M."/>
            <person name="Boedeker C."/>
            <person name="Pinto D."/>
            <person name="Vollmers J."/>
            <person name="Rivas-Marin E."/>
            <person name="Kohn T."/>
            <person name="Peeters S.H."/>
            <person name="Heuer A."/>
            <person name="Rast P."/>
            <person name="Oberbeckmann S."/>
            <person name="Bunk B."/>
            <person name="Jeske O."/>
            <person name="Meyerdierks A."/>
            <person name="Storesund J.E."/>
            <person name="Kallscheuer N."/>
            <person name="Luecker S."/>
            <person name="Lage O.M."/>
            <person name="Pohl T."/>
            <person name="Merkel B.J."/>
            <person name="Hornburger P."/>
            <person name="Mueller R.-W."/>
            <person name="Bruemmer F."/>
            <person name="Labrenz M."/>
            <person name="Spormann A.M."/>
            <person name="Op Den Camp H."/>
            <person name="Overmann J."/>
            <person name="Amann R."/>
            <person name="Jetten M.S.M."/>
            <person name="Mascher T."/>
            <person name="Medema M.H."/>
            <person name="Devos D.P."/>
            <person name="Kaster A.-K."/>
            <person name="Ovreas L."/>
            <person name="Rohde M."/>
            <person name="Galperin M.Y."/>
            <person name="Jogler C."/>
        </authorList>
    </citation>
    <scope>NUCLEOTIDE SEQUENCE [LARGE SCALE GENOMIC DNA]</scope>
    <source>
        <strain evidence="7 8">Pla22</strain>
    </source>
</reference>
<dbReference type="FunFam" id="3.20.20.70:FF:000110">
    <property type="entry name" value="1-(5-phosphoribosyl)-5-[(5-phosphoribosylamino)methylideneamino] imidazole-4-carboxamide isomerase, chloroplastic"/>
    <property type="match status" value="1"/>
</dbReference>
<keyword evidence="2 6" id="KW-0028">Amino-acid biosynthesis</keyword>
<evidence type="ECO:0000256" key="2">
    <source>
        <dbReference type="ARBA" id="ARBA00022605"/>
    </source>
</evidence>
<dbReference type="GO" id="GO:0000105">
    <property type="term" value="P:L-histidine biosynthetic process"/>
    <property type="evidence" value="ECO:0007669"/>
    <property type="project" value="UniProtKB-KW"/>
</dbReference>
<comment type="pathway">
    <text evidence="5">Amino-acid biosynthesis.</text>
</comment>
<dbReference type="InterPro" id="IPR006062">
    <property type="entry name" value="His_biosynth"/>
</dbReference>
<dbReference type="SUPFAM" id="SSF51366">
    <property type="entry name" value="Ribulose-phoshate binding barrel"/>
    <property type="match status" value="1"/>
</dbReference>
<dbReference type="InterPro" id="IPR013785">
    <property type="entry name" value="Aldolase_TIM"/>
</dbReference>